<evidence type="ECO:0000256" key="5">
    <source>
        <dbReference type="ARBA" id="ARBA00022475"/>
    </source>
</evidence>
<dbReference type="AlphaFoldDB" id="A0AAJ1IDE7"/>
<dbReference type="PANTHER" id="PTHR30614">
    <property type="entry name" value="MEMBRANE COMPONENT OF AMINO ACID ABC TRANSPORTER"/>
    <property type="match status" value="1"/>
</dbReference>
<dbReference type="PANTHER" id="PTHR30614:SF20">
    <property type="entry name" value="GLUTAMINE TRANSPORT SYSTEM PERMEASE PROTEIN GLNP"/>
    <property type="match status" value="1"/>
</dbReference>
<reference evidence="12 13" key="1">
    <citation type="submission" date="2022-12" db="EMBL/GenBank/DDBJ databases">
        <title>Metagenome assembled genome from gulf of manar.</title>
        <authorList>
            <person name="Kohli P."/>
            <person name="Pk S."/>
            <person name="Venkata Ramana C."/>
            <person name="Sasikala C."/>
        </authorList>
    </citation>
    <scope>NUCLEOTIDE SEQUENCE [LARGE SCALE GENOMIC DNA]</scope>
    <source>
        <strain evidence="12">JB008</strain>
    </source>
</reference>
<dbReference type="EMBL" id="JAQQAL010000024">
    <property type="protein sequence ID" value="MDC7227263.1"/>
    <property type="molecule type" value="Genomic_DNA"/>
</dbReference>
<comment type="subcellular location">
    <subcellularLocation>
        <location evidence="2">Cell inner membrane</location>
        <topology evidence="2">Multi-pass membrane protein</topology>
    </subcellularLocation>
    <subcellularLocation>
        <location evidence="10">Cell membrane</location>
        <topology evidence="10">Multi-pass membrane protein</topology>
    </subcellularLocation>
</comment>
<evidence type="ECO:0000256" key="8">
    <source>
        <dbReference type="ARBA" id="ARBA00022989"/>
    </source>
</evidence>
<feature type="domain" description="ABC transmembrane type-1" evidence="11">
    <location>
        <begin position="67"/>
        <end position="283"/>
    </location>
</feature>
<dbReference type="InterPro" id="IPR000515">
    <property type="entry name" value="MetI-like"/>
</dbReference>
<evidence type="ECO:0000256" key="4">
    <source>
        <dbReference type="ARBA" id="ARBA00022448"/>
    </source>
</evidence>
<dbReference type="GO" id="GO:0043190">
    <property type="term" value="C:ATP-binding cassette (ABC) transporter complex"/>
    <property type="evidence" value="ECO:0007669"/>
    <property type="project" value="InterPro"/>
</dbReference>
<evidence type="ECO:0000256" key="3">
    <source>
        <dbReference type="ARBA" id="ARBA00010072"/>
    </source>
</evidence>
<keyword evidence="9 10" id="KW-0472">Membrane</keyword>
<dbReference type="PROSITE" id="PS50928">
    <property type="entry name" value="ABC_TM1"/>
    <property type="match status" value="1"/>
</dbReference>
<keyword evidence="5" id="KW-1003">Cell membrane</keyword>
<keyword evidence="8 10" id="KW-1133">Transmembrane helix</keyword>
<evidence type="ECO:0000256" key="9">
    <source>
        <dbReference type="ARBA" id="ARBA00023136"/>
    </source>
</evidence>
<sequence>MPAEKKLKFKLIDIVLLTLITAALVYIVYRIKVTIRYDWSWEIIPKYLFRFDKGKSRFVASTITLGFTMTIKLSIWGIILGTIIGLIMGILRVQSGLFARFAGRAYVELIRNIPPIVLVFIFYFFFSSQLLDHLGIEDAITTAGPGLKRFISIIFIEPKLLNEFFSAALSIALYEGAYITEIVRSGIESIPKGQWEAAHAIGLSRFSQFRHIILPQALKNVLPPLSGQFISTIKDSAIVSVISVPELSFQGMQVMASTYATFETWIVITLLYFMLTFSCSVIFGKLLRKMQTAD</sequence>
<protein>
    <submittedName>
        <fullName evidence="12">Amino acid ABC transporter permease</fullName>
    </submittedName>
</protein>
<dbReference type="SUPFAM" id="SSF161098">
    <property type="entry name" value="MetI-like"/>
    <property type="match status" value="1"/>
</dbReference>
<dbReference type="InterPro" id="IPR035906">
    <property type="entry name" value="MetI-like_sf"/>
</dbReference>
<feature type="transmembrane region" description="Helical" evidence="10">
    <location>
        <begin position="105"/>
        <end position="126"/>
    </location>
</feature>
<evidence type="ECO:0000313" key="13">
    <source>
        <dbReference type="Proteomes" id="UP001221217"/>
    </source>
</evidence>
<comment type="caution">
    <text evidence="12">The sequence shown here is derived from an EMBL/GenBank/DDBJ whole genome shotgun (WGS) entry which is preliminary data.</text>
</comment>
<dbReference type="CDD" id="cd06261">
    <property type="entry name" value="TM_PBP2"/>
    <property type="match status" value="1"/>
</dbReference>
<dbReference type="GO" id="GO:0006865">
    <property type="term" value="P:amino acid transport"/>
    <property type="evidence" value="ECO:0007669"/>
    <property type="project" value="UniProtKB-KW"/>
</dbReference>
<comment type="similarity">
    <text evidence="3">Belongs to the binding-protein-dependent transport system permease family. HisMQ subfamily.</text>
</comment>
<evidence type="ECO:0000256" key="6">
    <source>
        <dbReference type="ARBA" id="ARBA00022692"/>
    </source>
</evidence>
<feature type="transmembrane region" description="Helical" evidence="10">
    <location>
        <begin position="265"/>
        <end position="287"/>
    </location>
</feature>
<evidence type="ECO:0000256" key="10">
    <source>
        <dbReference type="RuleBase" id="RU363032"/>
    </source>
</evidence>
<feature type="transmembrane region" description="Helical" evidence="10">
    <location>
        <begin position="73"/>
        <end position="93"/>
    </location>
</feature>
<dbReference type="Proteomes" id="UP001221217">
    <property type="component" value="Unassembled WGS sequence"/>
</dbReference>
<dbReference type="NCBIfam" id="TIGR01726">
    <property type="entry name" value="HEQRo_perm_3TM"/>
    <property type="match status" value="1"/>
</dbReference>
<evidence type="ECO:0000256" key="2">
    <source>
        <dbReference type="ARBA" id="ARBA00004429"/>
    </source>
</evidence>
<proteinExistence type="inferred from homology"/>
<dbReference type="Pfam" id="PF00528">
    <property type="entry name" value="BPD_transp_1"/>
    <property type="match status" value="1"/>
</dbReference>
<evidence type="ECO:0000313" key="12">
    <source>
        <dbReference type="EMBL" id="MDC7227263.1"/>
    </source>
</evidence>
<evidence type="ECO:0000259" key="11">
    <source>
        <dbReference type="PROSITE" id="PS50928"/>
    </source>
</evidence>
<dbReference type="Gene3D" id="1.10.3720.10">
    <property type="entry name" value="MetI-like"/>
    <property type="match status" value="1"/>
</dbReference>
<keyword evidence="6 10" id="KW-0812">Transmembrane</keyword>
<evidence type="ECO:0000256" key="7">
    <source>
        <dbReference type="ARBA" id="ARBA00022970"/>
    </source>
</evidence>
<name>A0AAJ1IDE7_9SPIO</name>
<accession>A0AAJ1IDE7</accession>
<feature type="transmembrane region" description="Helical" evidence="10">
    <location>
        <begin position="12"/>
        <end position="31"/>
    </location>
</feature>
<dbReference type="GO" id="GO:0022857">
    <property type="term" value="F:transmembrane transporter activity"/>
    <property type="evidence" value="ECO:0007669"/>
    <property type="project" value="InterPro"/>
</dbReference>
<keyword evidence="7" id="KW-0029">Amino-acid transport</keyword>
<gene>
    <name evidence="12" type="ORF">PQJ61_10930</name>
</gene>
<keyword evidence="4 10" id="KW-0813">Transport</keyword>
<dbReference type="InterPro" id="IPR043429">
    <property type="entry name" value="ArtM/GltK/GlnP/TcyL/YhdX-like"/>
</dbReference>
<comment type="function">
    <text evidence="1">Part of the binding-protein-dependent transport system for glutamine; probably responsible for the translocation of the substrate across the membrane.</text>
</comment>
<organism evidence="12 13">
    <name type="scientific">Candidatus Thalassospirochaeta sargassi</name>
    <dbReference type="NCBI Taxonomy" id="3119039"/>
    <lineage>
        <taxon>Bacteria</taxon>
        <taxon>Pseudomonadati</taxon>
        <taxon>Spirochaetota</taxon>
        <taxon>Spirochaetia</taxon>
        <taxon>Spirochaetales</taxon>
        <taxon>Spirochaetaceae</taxon>
        <taxon>Candidatus Thalassospirochaeta</taxon>
    </lineage>
</organism>
<evidence type="ECO:0000256" key="1">
    <source>
        <dbReference type="ARBA" id="ARBA00003159"/>
    </source>
</evidence>
<dbReference type="InterPro" id="IPR010065">
    <property type="entry name" value="AA_ABC_transptr_permease_3TM"/>
</dbReference>